<keyword evidence="2" id="KW-0145">Chemotaxis</keyword>
<dbReference type="InterPro" id="IPR004089">
    <property type="entry name" value="MCPsignal_dom"/>
</dbReference>
<keyword evidence="4 9" id="KW-1133">Transmembrane helix</keyword>
<dbReference type="Proteomes" id="UP000077787">
    <property type="component" value="Chromosome"/>
</dbReference>
<reference evidence="11 12" key="1">
    <citation type="submission" date="2016-05" db="EMBL/GenBank/DDBJ databases">
        <title>Genome sequence of Pseudomonas stutzeri 273 and identification of the exopolysaccharide biosynthesis locus.</title>
        <authorList>
            <person name="Wu S."/>
            <person name="Sun C."/>
        </authorList>
    </citation>
    <scope>NUCLEOTIDE SEQUENCE [LARGE SCALE GENOMIC DNA]</scope>
    <source>
        <strain evidence="11 12">273</strain>
    </source>
</reference>
<evidence type="ECO:0000256" key="7">
    <source>
        <dbReference type="ARBA" id="ARBA00029447"/>
    </source>
</evidence>
<proteinExistence type="inferred from homology"/>
<dbReference type="PROSITE" id="PS50111">
    <property type="entry name" value="CHEMOTAXIS_TRANSDUC_2"/>
    <property type="match status" value="1"/>
</dbReference>
<dbReference type="GO" id="GO:0004888">
    <property type="term" value="F:transmembrane signaling receptor activity"/>
    <property type="evidence" value="ECO:0007669"/>
    <property type="project" value="InterPro"/>
</dbReference>
<evidence type="ECO:0000256" key="2">
    <source>
        <dbReference type="ARBA" id="ARBA00022500"/>
    </source>
</evidence>
<dbReference type="PRINTS" id="PR00260">
    <property type="entry name" value="CHEMTRNSDUCR"/>
</dbReference>
<dbReference type="OrthoDB" id="2489132at2"/>
<protein>
    <submittedName>
        <fullName evidence="11">Chemotaxis protein</fullName>
    </submittedName>
</protein>
<comment type="similarity">
    <text evidence="7">Belongs to the methyl-accepting chemotaxis (MCP) protein family.</text>
</comment>
<gene>
    <name evidence="11" type="ORF">PS273GM_09295</name>
</gene>
<evidence type="ECO:0000313" key="11">
    <source>
        <dbReference type="EMBL" id="ANF25329.1"/>
    </source>
</evidence>
<accession>A0A172WPW7</accession>
<evidence type="ECO:0000256" key="5">
    <source>
        <dbReference type="ARBA" id="ARBA00023136"/>
    </source>
</evidence>
<dbReference type="RefSeq" id="WP_064481288.1">
    <property type="nucleotide sequence ID" value="NZ_CP015641.1"/>
</dbReference>
<dbReference type="InterPro" id="IPR004090">
    <property type="entry name" value="Chemotax_Me-accpt_rcpt"/>
</dbReference>
<dbReference type="SUPFAM" id="SSF58104">
    <property type="entry name" value="Methyl-accepting chemotaxis protein (MCP) signaling domain"/>
    <property type="match status" value="1"/>
</dbReference>
<name>A0A172WPW7_STUST</name>
<evidence type="ECO:0000259" key="10">
    <source>
        <dbReference type="PROSITE" id="PS50111"/>
    </source>
</evidence>
<dbReference type="GO" id="GO:0007165">
    <property type="term" value="P:signal transduction"/>
    <property type="evidence" value="ECO:0007669"/>
    <property type="project" value="UniProtKB-KW"/>
</dbReference>
<organism evidence="11 12">
    <name type="scientific">Stutzerimonas stutzeri</name>
    <name type="common">Pseudomonas stutzeri</name>
    <dbReference type="NCBI Taxonomy" id="316"/>
    <lineage>
        <taxon>Bacteria</taxon>
        <taxon>Pseudomonadati</taxon>
        <taxon>Pseudomonadota</taxon>
        <taxon>Gammaproteobacteria</taxon>
        <taxon>Pseudomonadales</taxon>
        <taxon>Pseudomonadaceae</taxon>
        <taxon>Stutzerimonas</taxon>
    </lineage>
</organism>
<evidence type="ECO:0000256" key="9">
    <source>
        <dbReference type="SAM" id="Phobius"/>
    </source>
</evidence>
<dbReference type="GO" id="GO:0016020">
    <property type="term" value="C:membrane"/>
    <property type="evidence" value="ECO:0007669"/>
    <property type="project" value="UniProtKB-SubCell"/>
</dbReference>
<keyword evidence="6 8" id="KW-0807">Transducer</keyword>
<keyword evidence="5 9" id="KW-0472">Membrane</keyword>
<comment type="subcellular location">
    <subcellularLocation>
        <location evidence="1">Membrane</location>
        <topology evidence="1">Multi-pass membrane protein</topology>
    </subcellularLocation>
</comment>
<dbReference type="PANTHER" id="PTHR32089">
    <property type="entry name" value="METHYL-ACCEPTING CHEMOTAXIS PROTEIN MCPB"/>
    <property type="match status" value="1"/>
</dbReference>
<dbReference type="SMART" id="SM00283">
    <property type="entry name" value="MA"/>
    <property type="match status" value="1"/>
</dbReference>
<keyword evidence="3 9" id="KW-0812">Transmembrane</keyword>
<evidence type="ECO:0000256" key="1">
    <source>
        <dbReference type="ARBA" id="ARBA00004141"/>
    </source>
</evidence>
<evidence type="ECO:0000256" key="6">
    <source>
        <dbReference type="ARBA" id="ARBA00023224"/>
    </source>
</evidence>
<dbReference type="AlphaFoldDB" id="A0A172WPW7"/>
<dbReference type="Gene3D" id="1.10.287.950">
    <property type="entry name" value="Methyl-accepting chemotaxis protein"/>
    <property type="match status" value="1"/>
</dbReference>
<evidence type="ECO:0000256" key="3">
    <source>
        <dbReference type="ARBA" id="ARBA00022692"/>
    </source>
</evidence>
<dbReference type="PANTHER" id="PTHR32089:SF120">
    <property type="entry name" value="METHYL-ACCEPTING CHEMOTAXIS PROTEIN TLPQ"/>
    <property type="match status" value="1"/>
</dbReference>
<sequence>MNLTVKLKLGLSFAALTLIVLLISALAIVELAKFNDAFSDYVEGVNAREELASALLIAAQRRAVAARNLVLVSSEADLKLEHAAVLEAHRDVQTHLSNLKTAVDRLSGAEAKEEKQLLAEIARIESLYGPVALDIVERAVAGQREEAIVRINRDCIPLLRQLLAAGERYMQHSRSAANAEVMAERKEYETQRNLMIGVCLIAVLLALGLGIGIVRSLLRTLGAEPLDLSAAARRVAAGDMRSMPGMEHAPAGSVMASLGEMQRSLGELIGQVRRSAETISSSAEELSQSTEQASQGVIAQKLEVDQVATAIHEMAATVLEVARNSEQAASAADSADQQAQAGEATARQAVVQIKRLADEVTKSTAAMARLKSESERIGGVLDVIKSVADQTNLLALNAAIEAARAGDAGRGFAVVADEVRTLARRTQDATVEIQSLIEGLQRIAEESAKTMQGCSDLTEATVAGVDETGAAVADITCMIAAIQQMMQQIATAAEEQSAVAEEISRSVTRVRDIADQSATSSEQTAASSVELARLGSALTQQVRRFEI</sequence>
<dbReference type="Pfam" id="PF00015">
    <property type="entry name" value="MCPsignal"/>
    <property type="match status" value="1"/>
</dbReference>
<feature type="transmembrane region" description="Helical" evidence="9">
    <location>
        <begin position="194"/>
        <end position="214"/>
    </location>
</feature>
<dbReference type="GO" id="GO:0006935">
    <property type="term" value="P:chemotaxis"/>
    <property type="evidence" value="ECO:0007669"/>
    <property type="project" value="UniProtKB-KW"/>
</dbReference>
<evidence type="ECO:0000256" key="8">
    <source>
        <dbReference type="PROSITE-ProRule" id="PRU00284"/>
    </source>
</evidence>
<dbReference type="EMBL" id="CP015641">
    <property type="protein sequence ID" value="ANF25329.1"/>
    <property type="molecule type" value="Genomic_DNA"/>
</dbReference>
<dbReference type="CDD" id="cd11386">
    <property type="entry name" value="MCP_signal"/>
    <property type="match status" value="1"/>
</dbReference>
<feature type="domain" description="Methyl-accepting transducer" evidence="10">
    <location>
        <begin position="275"/>
        <end position="511"/>
    </location>
</feature>
<evidence type="ECO:0000313" key="12">
    <source>
        <dbReference type="Proteomes" id="UP000077787"/>
    </source>
</evidence>
<dbReference type="FunFam" id="1.10.287.950:FF:000001">
    <property type="entry name" value="Methyl-accepting chemotaxis sensory transducer"/>
    <property type="match status" value="1"/>
</dbReference>
<evidence type="ECO:0000256" key="4">
    <source>
        <dbReference type="ARBA" id="ARBA00022989"/>
    </source>
</evidence>